<feature type="domain" description="Type I restriction modification DNA specificity" evidence="5">
    <location>
        <begin position="418"/>
        <end position="538"/>
    </location>
</feature>
<evidence type="ECO:0000256" key="1">
    <source>
        <dbReference type="ARBA" id="ARBA00010923"/>
    </source>
</evidence>
<comment type="similarity">
    <text evidence="1">Belongs to the type-I restriction system S methylase family.</text>
</comment>
<dbReference type="GO" id="GO:0004519">
    <property type="term" value="F:endonuclease activity"/>
    <property type="evidence" value="ECO:0007669"/>
    <property type="project" value="UniProtKB-KW"/>
</dbReference>
<dbReference type="InterPro" id="IPR000055">
    <property type="entry name" value="Restrct_endonuc_typeI_TRD"/>
</dbReference>
<dbReference type="PANTHER" id="PTHR43140">
    <property type="entry name" value="TYPE-1 RESTRICTION ENZYME ECOKI SPECIFICITY PROTEIN"/>
    <property type="match status" value="1"/>
</dbReference>
<dbReference type="STRING" id="13035.Dacsa_2749"/>
<dbReference type="eggNOG" id="COG0732">
    <property type="taxonomic scope" value="Bacteria"/>
</dbReference>
<dbReference type="RefSeq" id="WP_015230312.1">
    <property type="nucleotide sequence ID" value="NC_019780.1"/>
</dbReference>
<evidence type="ECO:0000313" key="6">
    <source>
        <dbReference type="EMBL" id="AFZ51323.1"/>
    </source>
</evidence>
<keyword evidence="2" id="KW-0680">Restriction system</keyword>
<evidence type="ECO:0000256" key="2">
    <source>
        <dbReference type="ARBA" id="ARBA00022747"/>
    </source>
</evidence>
<dbReference type="AlphaFoldDB" id="K9YYY3"/>
<evidence type="ECO:0000256" key="4">
    <source>
        <dbReference type="ARBA" id="ARBA00038652"/>
    </source>
</evidence>
<sequence length="558" mass="64169">MDLNILWENFDVIIEAENGIQCLRDLILDLAIRGKLVPQNSQREEATELLKKIREQRKNLIKSKSIRNRKISKIQPSEKPFSIPFTWTWARLGEITHDLGQEKPDTIFSYIDVSAINGKTGTVKEEVTVINPENAPSRARKLVKKGTVIYSTVRPYLLNIAVIKKDYDPQPIASTAFSILHPYDGLFNQLLYYLLRSRYFTEYVELYQKGVAYPAISDTDLLKAPVPLPPLEEQKRIVSKVDELMKCCDRAQASKKNRNELQQQLRRSAIHALETAETEKDFKKSWHFVRDNFSAIVTQTNGIKDFRDLILDLAIRGKLVPQNSQREEATELLKKIREQRKKLIKSKSIRNRKISEIQPSEKPFSIPFTWTWARLGEITHDLGQKKPDTIFSYIDVSAINGKTGTVKEEVTVINPENAPSRARKLVKKGTVIYSTVRPYLLNIAVIKKDYDPQPIASTAFSILHPYDGLFNQFLYYLLRGRYFTEYVELYQKGVAYPAISDTDLLKAPVPLPPLEEQKRIVSKVDELMKRCDRVEESLRKKEELASAISASVIHHLEL</sequence>
<feature type="domain" description="Type I restriction modification DNA specificity" evidence="5">
    <location>
        <begin position="139"/>
        <end position="252"/>
    </location>
</feature>
<organism evidence="6 7">
    <name type="scientific">Dactylococcopsis salina (strain PCC 8305)</name>
    <name type="common">Myxobactron salinum</name>
    <dbReference type="NCBI Taxonomy" id="13035"/>
    <lineage>
        <taxon>Bacteria</taxon>
        <taxon>Bacillati</taxon>
        <taxon>Cyanobacteriota</taxon>
        <taxon>Cyanophyceae</taxon>
        <taxon>Nodosilineales</taxon>
        <taxon>Cymatolegaceae</taxon>
        <taxon>Dactylococcopsis</taxon>
    </lineage>
</organism>
<keyword evidence="6" id="KW-0255">Endonuclease</keyword>
<name>K9YYY3_DACS8</name>
<dbReference type="SUPFAM" id="SSF116734">
    <property type="entry name" value="DNA methylase specificity domain"/>
    <property type="match status" value="2"/>
</dbReference>
<dbReference type="Proteomes" id="UP000010482">
    <property type="component" value="Chromosome"/>
</dbReference>
<keyword evidence="7" id="KW-1185">Reference proteome</keyword>
<dbReference type="PATRIC" id="fig|13035.3.peg.3136"/>
<protein>
    <submittedName>
        <fullName evidence="6">Restriction endonuclease S subunit</fullName>
    </submittedName>
</protein>
<evidence type="ECO:0000313" key="7">
    <source>
        <dbReference type="Proteomes" id="UP000010482"/>
    </source>
</evidence>
<proteinExistence type="inferred from homology"/>
<comment type="subunit">
    <text evidence="4">The methyltransferase is composed of M and S polypeptides.</text>
</comment>
<dbReference type="KEGG" id="dsl:Dacsa_2749"/>
<dbReference type="Pfam" id="PF01420">
    <property type="entry name" value="Methylase_S"/>
    <property type="match status" value="2"/>
</dbReference>
<keyword evidence="6" id="KW-0540">Nuclease</keyword>
<keyword evidence="3" id="KW-0238">DNA-binding</keyword>
<dbReference type="OrthoDB" id="9815652at2"/>
<dbReference type="GO" id="GO:0003677">
    <property type="term" value="F:DNA binding"/>
    <property type="evidence" value="ECO:0007669"/>
    <property type="project" value="UniProtKB-KW"/>
</dbReference>
<accession>K9YYY3</accession>
<dbReference type="REBASE" id="58321">
    <property type="entry name" value="S.Dsa8305ORF2750P"/>
</dbReference>
<dbReference type="PANTHER" id="PTHR43140:SF1">
    <property type="entry name" value="TYPE I RESTRICTION ENZYME ECOKI SPECIFICITY SUBUNIT"/>
    <property type="match status" value="1"/>
</dbReference>
<evidence type="ECO:0000256" key="3">
    <source>
        <dbReference type="ARBA" id="ARBA00023125"/>
    </source>
</evidence>
<reference evidence="6" key="1">
    <citation type="submission" date="2012-04" db="EMBL/GenBank/DDBJ databases">
        <title>Finished genome of Dactylococcopsis salina PCC 8305.</title>
        <authorList>
            <consortium name="US DOE Joint Genome Institute"/>
            <person name="Gugger M."/>
            <person name="Coursin T."/>
            <person name="Rippka R."/>
            <person name="Tandeau De Marsac N."/>
            <person name="Huntemann M."/>
            <person name="Wei C.-L."/>
            <person name="Han J."/>
            <person name="Detter J.C."/>
            <person name="Han C."/>
            <person name="Tapia R."/>
            <person name="Daligault H."/>
            <person name="Chen A."/>
            <person name="Krypides N."/>
            <person name="Mavromatis K."/>
            <person name="Markowitz V."/>
            <person name="Szeto E."/>
            <person name="Ivanova N."/>
            <person name="Ovchinnikova G."/>
            <person name="Pagani I."/>
            <person name="Pati A."/>
            <person name="Goodwin L."/>
            <person name="Peters L."/>
            <person name="Pitluck S."/>
            <person name="Woyke T."/>
            <person name="Kerfeld C."/>
        </authorList>
    </citation>
    <scope>NUCLEOTIDE SEQUENCE [LARGE SCALE GENOMIC DNA]</scope>
    <source>
        <strain evidence="6">PCC 8305</strain>
    </source>
</reference>
<dbReference type="GO" id="GO:0009307">
    <property type="term" value="P:DNA restriction-modification system"/>
    <property type="evidence" value="ECO:0007669"/>
    <property type="project" value="UniProtKB-KW"/>
</dbReference>
<evidence type="ECO:0000259" key="5">
    <source>
        <dbReference type="Pfam" id="PF01420"/>
    </source>
</evidence>
<dbReference type="EMBL" id="CP003944">
    <property type="protein sequence ID" value="AFZ51323.1"/>
    <property type="molecule type" value="Genomic_DNA"/>
</dbReference>
<dbReference type="Gene3D" id="3.90.220.20">
    <property type="entry name" value="DNA methylase specificity domains"/>
    <property type="match status" value="2"/>
</dbReference>
<dbReference type="InterPro" id="IPR051212">
    <property type="entry name" value="Type-I_RE_S_subunit"/>
</dbReference>
<keyword evidence="6" id="KW-0378">Hydrolase</keyword>
<dbReference type="InterPro" id="IPR044946">
    <property type="entry name" value="Restrct_endonuc_typeI_TRD_sf"/>
</dbReference>
<dbReference type="HOGENOM" id="CLU_021095_10_4_3"/>
<gene>
    <name evidence="6" type="ORF">Dacsa_2749</name>
</gene>